<organism evidence="2 3">
    <name type="scientific">Diplogelasinospora grovesii</name>
    <dbReference type="NCBI Taxonomy" id="303347"/>
    <lineage>
        <taxon>Eukaryota</taxon>
        <taxon>Fungi</taxon>
        <taxon>Dikarya</taxon>
        <taxon>Ascomycota</taxon>
        <taxon>Pezizomycotina</taxon>
        <taxon>Sordariomycetes</taxon>
        <taxon>Sordariomycetidae</taxon>
        <taxon>Sordariales</taxon>
        <taxon>Diplogelasinosporaceae</taxon>
        <taxon>Diplogelasinospora</taxon>
    </lineage>
</organism>
<feature type="compositionally biased region" description="Low complexity" evidence="1">
    <location>
        <begin position="181"/>
        <end position="191"/>
    </location>
</feature>
<evidence type="ECO:0000313" key="2">
    <source>
        <dbReference type="EMBL" id="KAK3944670.1"/>
    </source>
</evidence>
<feature type="region of interest" description="Disordered" evidence="1">
    <location>
        <begin position="85"/>
        <end position="104"/>
    </location>
</feature>
<proteinExistence type="predicted"/>
<feature type="compositionally biased region" description="Polar residues" evidence="1">
    <location>
        <begin position="148"/>
        <end position="159"/>
    </location>
</feature>
<feature type="compositionally biased region" description="Polar residues" evidence="1">
    <location>
        <begin position="166"/>
        <end position="176"/>
    </location>
</feature>
<evidence type="ECO:0000256" key="1">
    <source>
        <dbReference type="SAM" id="MobiDB-lite"/>
    </source>
</evidence>
<feature type="compositionally biased region" description="Low complexity" evidence="1">
    <location>
        <begin position="308"/>
        <end position="318"/>
    </location>
</feature>
<protein>
    <submittedName>
        <fullName evidence="2">Uncharacterized protein</fullName>
    </submittedName>
</protein>
<feature type="region of interest" description="Disordered" evidence="1">
    <location>
        <begin position="267"/>
        <end position="362"/>
    </location>
</feature>
<name>A0AAN6NFR2_9PEZI</name>
<accession>A0AAN6NFR2</accession>
<dbReference type="Proteomes" id="UP001303473">
    <property type="component" value="Unassembled WGS sequence"/>
</dbReference>
<gene>
    <name evidence="2" type="ORF">QBC46DRAFT_157999</name>
</gene>
<comment type="caution">
    <text evidence="2">The sequence shown here is derived from an EMBL/GenBank/DDBJ whole genome shotgun (WGS) entry which is preliminary data.</text>
</comment>
<feature type="compositionally biased region" description="Polar residues" evidence="1">
    <location>
        <begin position="192"/>
        <end position="204"/>
    </location>
</feature>
<feature type="compositionally biased region" description="Basic and acidic residues" evidence="1">
    <location>
        <begin position="520"/>
        <end position="530"/>
    </location>
</feature>
<dbReference type="EMBL" id="MU853758">
    <property type="protein sequence ID" value="KAK3944670.1"/>
    <property type="molecule type" value="Genomic_DNA"/>
</dbReference>
<feature type="region of interest" description="Disordered" evidence="1">
    <location>
        <begin position="129"/>
        <end position="224"/>
    </location>
</feature>
<keyword evidence="3" id="KW-1185">Reference proteome</keyword>
<evidence type="ECO:0000313" key="3">
    <source>
        <dbReference type="Proteomes" id="UP001303473"/>
    </source>
</evidence>
<sequence>MRAQGVDNHHTPQRNMESLSVAMAGSRVEQQPFFSPPASPVDYHNTFDYNSDNENNWTATKTWYSQNEEDAAVALAGLAGEHRRFSSTSVSSQPHYRLSSAPPSAEAPEGYVWNLVPAAQVRLPPLRELLPDFPSTPQHSQYSKHHSTITPAASRNSTPKLFISDPASSKSGWQITPASPPSQAYSSAPSSGHPTPTHSLSNSPRPIPLADPHPSHAASGLCTPGTPRLYQGPFISPNPLQQCHHRQLAPLAPSTWMSNAVPEPEYYKFSSRSQSPYSSNPQSPRRASPVRTSPHSYSHRQEPYALTNRPLLPRTSSPPNSPSPKASDSESGAEGETDEDTKHDGSVKVECGGSPPGAKKHCNKPYTFEQEIFFIYHRIDLEMTWTEVLRRFMDRFPARVTGVVRTVGGLECAYYRTNLRLPATVTTAEGGEHYSLLILPSRPGVDGSGSNGQTKQDNNERLSEKAYRGVRYMTTETKCREARVSLMERWPEELVDEKNDWVLPQHREEAKLKAEKRRQQREEWIARRQG</sequence>
<feature type="compositionally biased region" description="Low complexity" evidence="1">
    <location>
        <begin position="270"/>
        <end position="286"/>
    </location>
</feature>
<feature type="region of interest" description="Disordered" evidence="1">
    <location>
        <begin position="511"/>
        <end position="530"/>
    </location>
</feature>
<reference evidence="3" key="1">
    <citation type="journal article" date="2023" name="Mol. Phylogenet. Evol.">
        <title>Genome-scale phylogeny and comparative genomics of the fungal order Sordariales.</title>
        <authorList>
            <person name="Hensen N."/>
            <person name="Bonometti L."/>
            <person name="Westerberg I."/>
            <person name="Brannstrom I.O."/>
            <person name="Guillou S."/>
            <person name="Cros-Aarteil S."/>
            <person name="Calhoun S."/>
            <person name="Haridas S."/>
            <person name="Kuo A."/>
            <person name="Mondo S."/>
            <person name="Pangilinan J."/>
            <person name="Riley R."/>
            <person name="LaButti K."/>
            <person name="Andreopoulos B."/>
            <person name="Lipzen A."/>
            <person name="Chen C."/>
            <person name="Yan M."/>
            <person name="Daum C."/>
            <person name="Ng V."/>
            <person name="Clum A."/>
            <person name="Steindorff A."/>
            <person name="Ohm R.A."/>
            <person name="Martin F."/>
            <person name="Silar P."/>
            <person name="Natvig D.O."/>
            <person name="Lalanne C."/>
            <person name="Gautier V."/>
            <person name="Ament-Velasquez S.L."/>
            <person name="Kruys A."/>
            <person name="Hutchinson M.I."/>
            <person name="Powell A.J."/>
            <person name="Barry K."/>
            <person name="Miller A.N."/>
            <person name="Grigoriev I.V."/>
            <person name="Debuchy R."/>
            <person name="Gladieux P."/>
            <person name="Hiltunen Thoren M."/>
            <person name="Johannesson H."/>
        </authorList>
    </citation>
    <scope>NUCLEOTIDE SEQUENCE [LARGE SCALE GENOMIC DNA]</scope>
    <source>
        <strain evidence="3">CBS 340.73</strain>
    </source>
</reference>
<dbReference type="AlphaFoldDB" id="A0AAN6NFR2"/>